<proteinExistence type="predicted"/>
<sequence length="96" mass="11038">MTDRELMQQALEALESLFNGQVDAERGQRCASAAAALRERLAQEPNMPEQYVMVGRFMLQPHPQNGYWLTDTGTCEAMQIFQPEMESIIKELWGRF</sequence>
<gene>
    <name evidence="1" type="ORF">UFOVP766_29</name>
</gene>
<organism evidence="1">
    <name type="scientific">uncultured Caudovirales phage</name>
    <dbReference type="NCBI Taxonomy" id="2100421"/>
    <lineage>
        <taxon>Viruses</taxon>
        <taxon>Duplodnaviria</taxon>
        <taxon>Heunggongvirae</taxon>
        <taxon>Uroviricota</taxon>
        <taxon>Caudoviricetes</taxon>
        <taxon>Peduoviridae</taxon>
        <taxon>Maltschvirus</taxon>
        <taxon>Maltschvirus maltsch</taxon>
    </lineage>
</organism>
<name>A0A6J5NQ64_9CAUD</name>
<protein>
    <submittedName>
        <fullName evidence="1">Uncharacterized protein</fullName>
    </submittedName>
</protein>
<evidence type="ECO:0000313" key="1">
    <source>
        <dbReference type="EMBL" id="CAB4161097.1"/>
    </source>
</evidence>
<accession>A0A6J5NQ64</accession>
<dbReference type="EMBL" id="LR796699">
    <property type="protein sequence ID" value="CAB4161097.1"/>
    <property type="molecule type" value="Genomic_DNA"/>
</dbReference>
<reference evidence="1" key="1">
    <citation type="submission" date="2020-04" db="EMBL/GenBank/DDBJ databases">
        <authorList>
            <person name="Chiriac C."/>
            <person name="Salcher M."/>
            <person name="Ghai R."/>
            <person name="Kavagutti S V."/>
        </authorList>
    </citation>
    <scope>NUCLEOTIDE SEQUENCE</scope>
</reference>